<dbReference type="InterPro" id="IPR043504">
    <property type="entry name" value="Peptidase_S1_PA_chymotrypsin"/>
</dbReference>
<keyword evidence="5" id="KW-1015">Disulfide bond</keyword>
<dbReference type="PRINTS" id="PR00722">
    <property type="entry name" value="CHYMOTRYPSIN"/>
</dbReference>
<evidence type="ECO:0000313" key="13">
    <source>
        <dbReference type="Proteomes" id="UP000327044"/>
    </source>
</evidence>
<evidence type="ECO:0000259" key="10">
    <source>
        <dbReference type="PROSITE" id="PS51888"/>
    </source>
</evidence>
<dbReference type="PROSITE" id="PS50240">
    <property type="entry name" value="TRYPSIN_DOM"/>
    <property type="match status" value="2"/>
</dbReference>
<evidence type="ECO:0000313" key="11">
    <source>
        <dbReference type="EMBL" id="JAV52726.1"/>
    </source>
</evidence>
<dbReference type="InterPro" id="IPR051333">
    <property type="entry name" value="CLIP_Serine_Protease"/>
</dbReference>
<dbReference type="SUPFAM" id="SSF50494">
    <property type="entry name" value="Trypsin-like serine proteases"/>
    <property type="match status" value="2"/>
</dbReference>
<feature type="domain" description="Clip" evidence="10">
    <location>
        <begin position="18"/>
        <end position="69"/>
    </location>
</feature>
<dbReference type="AlphaFoldDB" id="A0A1Y1K093"/>
<evidence type="ECO:0000256" key="4">
    <source>
        <dbReference type="ARBA" id="ARBA00022825"/>
    </source>
</evidence>
<dbReference type="SMART" id="SM00680">
    <property type="entry name" value="CLIP"/>
    <property type="match status" value="2"/>
</dbReference>
<sequence>MYFLLLTYALCALATAEKCKTPMGQLGKCVPIRSCSSLLWSFTNPKYGIDDTLKKFVCSDNDSGLKVCCPEPSDFLVFENEDLEVNEDDPKGLTNSKKCGIARNDTSFPWLVQIMTVDNRLHEENRVEKVACTGALINRRYVLYSAQCHHSVILNDPNFFVRINAHDAKNECKTTRYSPGCSGFDNYEIEVFTIHPFYDSETKLNDIAILRLSRRVIFSESLKPICLPLPSDRLKSPQELYTAGWNRTFQRSDVSLQRMHKYRYISNEECATGYPTTSYEMCTTTDDQLEDHSIGFPAMSLQNNRWYLLGFQSQGERIKTYTRVSNYLQWIQEAMGGERCHTPYNETGECMHLVDCPKLNDAFANASPSNVDALEDFVCEYEYEDSDGDFYTLKVCCGIEPNFKIPPETPDVNLEISNFKYCGLQHRDDYYLSSDLISVDEFPWLAVIVNATLPDQRDAICGGTLITERYVLTSGQCDSQFYEDDKIMVRLGDYTLKNLTDCVQLNQFDLLDCSDVQEYEVEEEIVHPFYNRFTFINDIALLRLDKRVSLTDYVRPICLPKSQEDLATYGETLYTTGFGSNKMGTDSSTIKKKIRTTLIPIEVCKEKLKLLSLITPLTAYQICSEDFKNSTDVTCFGDEGGPVMHSKKHRWFIEGISSSYGCGNDQPQTHLKVFKYLKWIRFNVRD</sequence>
<dbReference type="EMBL" id="GEZM01101225">
    <property type="protein sequence ID" value="JAV52726.1"/>
    <property type="molecule type" value="Transcribed_RNA"/>
</dbReference>
<feature type="domain" description="Peptidase S1" evidence="9">
    <location>
        <begin position="93"/>
        <end position="336"/>
    </location>
</feature>
<evidence type="ECO:0000256" key="1">
    <source>
        <dbReference type="ARBA" id="ARBA00022670"/>
    </source>
</evidence>
<dbReference type="Pfam" id="PF00089">
    <property type="entry name" value="Trypsin"/>
    <property type="match status" value="2"/>
</dbReference>
<dbReference type="InterPro" id="IPR001254">
    <property type="entry name" value="Trypsin_dom"/>
</dbReference>
<keyword evidence="2 8" id="KW-0732">Signal</keyword>
<evidence type="ECO:0000256" key="3">
    <source>
        <dbReference type="ARBA" id="ARBA00022801"/>
    </source>
</evidence>
<dbReference type="Gene3D" id="2.40.10.10">
    <property type="entry name" value="Trypsin-like serine proteases"/>
    <property type="match status" value="2"/>
</dbReference>
<dbReference type="GO" id="GO:0004252">
    <property type="term" value="F:serine-type endopeptidase activity"/>
    <property type="evidence" value="ECO:0007669"/>
    <property type="project" value="InterPro"/>
</dbReference>
<protein>
    <recommendedName>
        <fullName evidence="14">CLIP domain-containing serine protease</fullName>
    </recommendedName>
</protein>
<dbReference type="OrthoDB" id="6766991at2759"/>
<evidence type="ECO:0000256" key="6">
    <source>
        <dbReference type="ARBA" id="ARBA00023180"/>
    </source>
</evidence>
<dbReference type="InterPro" id="IPR001314">
    <property type="entry name" value="Peptidase_S1A"/>
</dbReference>
<feature type="domain" description="Clip" evidence="10">
    <location>
        <begin position="339"/>
        <end position="397"/>
    </location>
</feature>
<reference evidence="12 13" key="2">
    <citation type="journal article" date="2018" name="Elife">
        <title>Firefly genomes illuminate parallel origins of bioluminescence in beetles.</title>
        <authorList>
            <person name="Fallon T.R."/>
            <person name="Lower S.E."/>
            <person name="Chang C.H."/>
            <person name="Bessho-Uehara M."/>
            <person name="Martin G.J."/>
            <person name="Bewick A.J."/>
            <person name="Behringer M."/>
            <person name="Debat H.J."/>
            <person name="Wong I."/>
            <person name="Day J.C."/>
            <person name="Suvorov A."/>
            <person name="Silva C.J."/>
            <person name="Stanger-Hall K.F."/>
            <person name="Hall D.W."/>
            <person name="Schmitz R.J."/>
            <person name="Nelson D.R."/>
            <person name="Lewis S.M."/>
            <person name="Shigenobu S."/>
            <person name="Bybee S.M."/>
            <person name="Larracuente A.M."/>
            <person name="Oba Y."/>
            <person name="Weng J.K."/>
        </authorList>
    </citation>
    <scope>NUCLEOTIDE SEQUENCE [LARGE SCALE GENOMIC DNA]</scope>
    <source>
        <strain evidence="12">1611_PpyrPB1</strain>
        <tissue evidence="12">Whole body</tissue>
    </source>
</reference>
<evidence type="ECO:0000256" key="7">
    <source>
        <dbReference type="ARBA" id="ARBA00024195"/>
    </source>
</evidence>
<evidence type="ECO:0000256" key="5">
    <source>
        <dbReference type="ARBA" id="ARBA00023157"/>
    </source>
</evidence>
<keyword evidence="13" id="KW-1185">Reference proteome</keyword>
<keyword evidence="1" id="KW-0645">Protease</keyword>
<dbReference type="EMBL" id="VVIM01000005">
    <property type="protein sequence ID" value="KAB0799854.1"/>
    <property type="molecule type" value="Genomic_DNA"/>
</dbReference>
<organism evidence="11">
    <name type="scientific">Photinus pyralis</name>
    <name type="common">Common eastern firefly</name>
    <name type="synonym">Lampyris pyralis</name>
    <dbReference type="NCBI Taxonomy" id="7054"/>
    <lineage>
        <taxon>Eukaryota</taxon>
        <taxon>Metazoa</taxon>
        <taxon>Ecdysozoa</taxon>
        <taxon>Arthropoda</taxon>
        <taxon>Hexapoda</taxon>
        <taxon>Insecta</taxon>
        <taxon>Pterygota</taxon>
        <taxon>Neoptera</taxon>
        <taxon>Endopterygota</taxon>
        <taxon>Coleoptera</taxon>
        <taxon>Polyphaga</taxon>
        <taxon>Elateriformia</taxon>
        <taxon>Elateroidea</taxon>
        <taxon>Lampyridae</taxon>
        <taxon>Lampyrinae</taxon>
        <taxon>Photinus</taxon>
    </lineage>
</organism>
<comment type="similarity">
    <text evidence="7">Belongs to the peptidase S1 family. CLIP subfamily.</text>
</comment>
<accession>A0A1Y1K093</accession>
<dbReference type="InterPro" id="IPR038565">
    <property type="entry name" value="CLIP_sf"/>
</dbReference>
<dbReference type="PANTHER" id="PTHR24260:SF136">
    <property type="entry name" value="GH08193P-RELATED"/>
    <property type="match status" value="1"/>
</dbReference>
<feature type="chain" id="PRO_5036312500" description="CLIP domain-containing serine protease" evidence="8">
    <location>
        <begin position="17"/>
        <end position="686"/>
    </location>
</feature>
<name>A0A1Y1K093_PHOPY</name>
<dbReference type="Proteomes" id="UP000327044">
    <property type="component" value="Unassembled WGS sequence"/>
</dbReference>
<evidence type="ECO:0008006" key="14">
    <source>
        <dbReference type="Google" id="ProtNLM"/>
    </source>
</evidence>
<dbReference type="SMART" id="SM00020">
    <property type="entry name" value="Tryp_SPc"/>
    <property type="match status" value="2"/>
</dbReference>
<evidence type="ECO:0000256" key="2">
    <source>
        <dbReference type="ARBA" id="ARBA00022729"/>
    </source>
</evidence>
<feature type="domain" description="Peptidase S1" evidence="9">
    <location>
        <begin position="431"/>
        <end position="685"/>
    </location>
</feature>
<keyword evidence="3" id="KW-0378">Hydrolase</keyword>
<evidence type="ECO:0000259" key="9">
    <source>
        <dbReference type="PROSITE" id="PS50240"/>
    </source>
</evidence>
<evidence type="ECO:0000313" key="12">
    <source>
        <dbReference type="EMBL" id="KAB0799854.1"/>
    </source>
</evidence>
<dbReference type="InterPro" id="IPR022700">
    <property type="entry name" value="CLIP"/>
</dbReference>
<keyword evidence="4" id="KW-0720">Serine protease</keyword>
<dbReference type="PROSITE" id="PS51888">
    <property type="entry name" value="CLIP"/>
    <property type="match status" value="2"/>
</dbReference>
<dbReference type="GO" id="GO:0006508">
    <property type="term" value="P:proteolysis"/>
    <property type="evidence" value="ECO:0007669"/>
    <property type="project" value="UniProtKB-KW"/>
</dbReference>
<reference evidence="11" key="1">
    <citation type="journal article" date="2016" name="Sci. Rep.">
        <title>Molecular characterization of firefly nuptial gifts: a multi-omics approach sheds light on postcopulatory sexual selection.</title>
        <authorList>
            <person name="Al-Wathiqui N."/>
            <person name="Fallon T.R."/>
            <person name="South A."/>
            <person name="Weng J.K."/>
            <person name="Lewis S.M."/>
        </authorList>
    </citation>
    <scope>NUCLEOTIDE SEQUENCE</scope>
</reference>
<dbReference type="FunFam" id="2.40.10.10:FF:000028">
    <property type="entry name" value="Serine protease easter"/>
    <property type="match status" value="1"/>
</dbReference>
<keyword evidence="6" id="KW-0325">Glycoprotein</keyword>
<dbReference type="Pfam" id="PF12032">
    <property type="entry name" value="CLIP"/>
    <property type="match status" value="2"/>
</dbReference>
<feature type="signal peptide" evidence="8">
    <location>
        <begin position="1"/>
        <end position="16"/>
    </location>
</feature>
<dbReference type="InterPro" id="IPR009003">
    <property type="entry name" value="Peptidase_S1_PA"/>
</dbReference>
<dbReference type="InParanoid" id="A0A1Y1K093"/>
<reference evidence="12" key="3">
    <citation type="submission" date="2019-08" db="EMBL/GenBank/DDBJ databases">
        <authorList>
            <consortium name="Photinus pyralis genome working group"/>
            <person name="Fallon T.R."/>
            <person name="Sander Lower S.E."/>
            <person name="Weng J.-K."/>
        </authorList>
    </citation>
    <scope>NUCLEOTIDE SEQUENCE</scope>
    <source>
        <strain evidence="12">1611_PpyrPB1</strain>
        <tissue evidence="12">Whole body</tissue>
    </source>
</reference>
<dbReference type="Gene3D" id="3.30.1640.30">
    <property type="match status" value="2"/>
</dbReference>
<dbReference type="CDD" id="cd00190">
    <property type="entry name" value="Tryp_SPc"/>
    <property type="match status" value="2"/>
</dbReference>
<proteinExistence type="inferred from homology"/>
<dbReference type="PANTHER" id="PTHR24260">
    <property type="match status" value="1"/>
</dbReference>
<gene>
    <name evidence="12" type="ORF">PPYR_07734</name>
</gene>
<evidence type="ECO:0000256" key="8">
    <source>
        <dbReference type="SAM" id="SignalP"/>
    </source>
</evidence>